<dbReference type="GeneTree" id="ENSGT01150000286951"/>
<evidence type="ECO:0000313" key="9">
    <source>
        <dbReference type="Ensembl" id="ENSLACP00000008347.1"/>
    </source>
</evidence>
<evidence type="ECO:0000256" key="6">
    <source>
        <dbReference type="ARBA" id="ARBA00067689"/>
    </source>
</evidence>
<dbReference type="EMBL" id="AFYH01175680">
    <property type="status" value="NOT_ANNOTATED_CDS"/>
    <property type="molecule type" value="Genomic_DNA"/>
</dbReference>
<evidence type="ECO:0000256" key="1">
    <source>
        <dbReference type="ARBA" id="ARBA00022553"/>
    </source>
</evidence>
<dbReference type="eggNOG" id="KOG0480">
    <property type="taxonomic scope" value="Eukaryota"/>
</dbReference>
<dbReference type="FunCoup" id="H3AFC6">
    <property type="interactions" value="44"/>
</dbReference>
<keyword evidence="2" id="KW-0227">DNA damage</keyword>
<dbReference type="InterPro" id="IPR058769">
    <property type="entry name" value="MCMDC2_N"/>
</dbReference>
<reference evidence="9" key="2">
    <citation type="submission" date="2025-08" db="UniProtKB">
        <authorList>
            <consortium name="Ensembl"/>
        </authorList>
    </citation>
    <scope>IDENTIFICATION</scope>
</reference>
<dbReference type="InParanoid" id="H3AFC6"/>
<dbReference type="GO" id="GO:0017116">
    <property type="term" value="F:single-stranded DNA helicase activity"/>
    <property type="evidence" value="ECO:0007669"/>
    <property type="project" value="TreeGrafter"/>
</dbReference>
<dbReference type="InterPro" id="IPR041562">
    <property type="entry name" value="MCM_lid"/>
</dbReference>
<organism evidence="9 10">
    <name type="scientific">Latimeria chalumnae</name>
    <name type="common">Coelacanth</name>
    <dbReference type="NCBI Taxonomy" id="7897"/>
    <lineage>
        <taxon>Eukaryota</taxon>
        <taxon>Metazoa</taxon>
        <taxon>Chordata</taxon>
        <taxon>Craniata</taxon>
        <taxon>Vertebrata</taxon>
        <taxon>Euteleostomi</taxon>
        <taxon>Coelacanthiformes</taxon>
        <taxon>Coelacanthidae</taxon>
        <taxon>Latimeria</taxon>
    </lineage>
</organism>
<evidence type="ECO:0000313" key="10">
    <source>
        <dbReference type="Proteomes" id="UP000008672"/>
    </source>
</evidence>
<dbReference type="HOGENOM" id="CLU_032817_1_0_1"/>
<dbReference type="GO" id="GO:0005634">
    <property type="term" value="C:nucleus"/>
    <property type="evidence" value="ECO:0007669"/>
    <property type="project" value="TreeGrafter"/>
</dbReference>
<dbReference type="EMBL" id="AFYH01175684">
    <property type="status" value="NOT_ANNOTATED_CDS"/>
    <property type="molecule type" value="Genomic_DNA"/>
</dbReference>
<evidence type="ECO:0000256" key="3">
    <source>
        <dbReference type="ARBA" id="ARBA00023204"/>
    </source>
</evidence>
<evidence type="ECO:0000256" key="5">
    <source>
        <dbReference type="ARBA" id="ARBA00059210"/>
    </source>
</evidence>
<keyword evidence="4" id="KW-0469">Meiosis</keyword>
<evidence type="ECO:0000259" key="7">
    <source>
        <dbReference type="Pfam" id="PF17855"/>
    </source>
</evidence>
<dbReference type="Pfam" id="PF26063">
    <property type="entry name" value="MCMDC2_N"/>
    <property type="match status" value="1"/>
</dbReference>
<accession>H3AFC6</accession>
<dbReference type="GO" id="GO:0003677">
    <property type="term" value="F:DNA binding"/>
    <property type="evidence" value="ECO:0007669"/>
    <property type="project" value="InterPro"/>
</dbReference>
<dbReference type="InterPro" id="IPR031327">
    <property type="entry name" value="MCM"/>
</dbReference>
<evidence type="ECO:0000256" key="4">
    <source>
        <dbReference type="ARBA" id="ARBA00023254"/>
    </source>
</evidence>
<dbReference type="GO" id="GO:0000727">
    <property type="term" value="P:double-strand break repair via break-induced replication"/>
    <property type="evidence" value="ECO:0007669"/>
    <property type="project" value="TreeGrafter"/>
</dbReference>
<evidence type="ECO:0000259" key="8">
    <source>
        <dbReference type="Pfam" id="PF26063"/>
    </source>
</evidence>
<feature type="domain" description="MCM AAA-lid" evidence="7">
    <location>
        <begin position="519"/>
        <end position="600"/>
    </location>
</feature>
<dbReference type="InterPro" id="IPR027417">
    <property type="entry name" value="P-loop_NTPase"/>
</dbReference>
<dbReference type="AlphaFoldDB" id="H3AFC6"/>
<name>H3AFC6_LATCH</name>
<reference evidence="9" key="3">
    <citation type="submission" date="2025-09" db="UniProtKB">
        <authorList>
            <consortium name="Ensembl"/>
        </authorList>
    </citation>
    <scope>IDENTIFICATION</scope>
</reference>
<dbReference type="STRING" id="7897.ENSLACP00000008347"/>
<protein>
    <recommendedName>
        <fullName evidence="6">Minichromosome maintenance domain-containing protein 2</fullName>
    </recommendedName>
</protein>
<dbReference type="FunFam" id="3.40.50.300:FF:001155">
    <property type="entry name" value="minichromosome maintenance domain-containing protein 2"/>
    <property type="match status" value="1"/>
</dbReference>
<dbReference type="GO" id="GO:0005524">
    <property type="term" value="F:ATP binding"/>
    <property type="evidence" value="ECO:0007669"/>
    <property type="project" value="InterPro"/>
</dbReference>
<sequence>LLSYVCKCIFFSDSKQSFAVYRFNISVNPSDLTEIDTRIGNYVLHQPLKAVRLFQSVCFIAIKTLSLVEQLQTENQVNIVLKLTHLPPLPNYFLNMCEYPYGYRFQRYYIIEGVVMAMTTVTKYTQGARFLCSEVSCPFSTVGFQFIRVHTPGAIESATVRNDFSCNLCTSPLKEDMKFRVLGDKQLVEMIDLRALIAFQGHSINPASFRFQSFTVFLRDELPSKMKLGRGYKVIGIPACTQSSSQMKVCVEANSIQPWIPAGISDNFRILHSSTSCSPWRFTAILANIFASQVLPLGSYNLLKLCLLLSLVKTYEEDKETTEYLDLLVVASDTLLVERLLTYSLCLVPRGLKNLASTELFATVSKDEHGTGSANIQAGTALLAEGGVCFTGELFHYKKDKLEMLQSVLETRTATVFITGKKYGGDADQQLSLPIQCNFWSLTEVHTKQSLQRDTGVNGLMDFGSLPPNLVDAFGLFIHCSESSPCYPIIPIAQHTLRNAINPGESFYSASSQFTVQDFKELIAFAKNLQVELSSEAERLVHGYYLASRRVRSDSVHGSKLSFAAVKILISLSKAHAKLSLRSKVLEEDAVIAVLLFEISLTLKQGASVLCVAPNAVFPFDLHDESCLQQRDVYLMQCRHEILQFITSYAPAATVCMTEE</sequence>
<gene>
    <name evidence="9" type="primary">MCMDC2</name>
</gene>
<reference evidence="10" key="1">
    <citation type="submission" date="2011-08" db="EMBL/GenBank/DDBJ databases">
        <title>The draft genome of Latimeria chalumnae.</title>
        <authorList>
            <person name="Di Palma F."/>
            <person name="Alfoldi J."/>
            <person name="Johnson J."/>
            <person name="Berlin A."/>
            <person name="Gnerre S."/>
            <person name="Jaffe D."/>
            <person name="MacCallum I."/>
            <person name="Young S."/>
            <person name="Walker B.J."/>
            <person name="Lander E."/>
            <person name="Lindblad-Toh K."/>
        </authorList>
    </citation>
    <scope>NUCLEOTIDE SEQUENCE [LARGE SCALE GENOMIC DNA]</scope>
    <source>
        <strain evidence="10">Wild caught</strain>
    </source>
</reference>
<dbReference type="EMBL" id="AFYH01175683">
    <property type="status" value="NOT_ANNOTATED_CDS"/>
    <property type="molecule type" value="Genomic_DNA"/>
</dbReference>
<dbReference type="PANTHER" id="PTHR11630">
    <property type="entry name" value="DNA REPLICATION LICENSING FACTOR MCM FAMILY MEMBER"/>
    <property type="match status" value="1"/>
</dbReference>
<dbReference type="Ensembl" id="ENSLACT00000008413.1">
    <property type="protein sequence ID" value="ENSLACP00000008347.1"/>
    <property type="gene ID" value="ENSLACG00000007388.1"/>
</dbReference>
<dbReference type="GO" id="GO:0051321">
    <property type="term" value="P:meiotic cell cycle"/>
    <property type="evidence" value="ECO:0007669"/>
    <property type="project" value="UniProtKB-KW"/>
</dbReference>
<keyword evidence="3" id="KW-0234">DNA repair</keyword>
<proteinExistence type="predicted"/>
<dbReference type="Proteomes" id="UP000008672">
    <property type="component" value="Unassembled WGS sequence"/>
</dbReference>
<dbReference type="Pfam" id="PF17855">
    <property type="entry name" value="MCM_lid"/>
    <property type="match status" value="1"/>
</dbReference>
<dbReference type="OMA" id="SICLVPR"/>
<dbReference type="PANTHER" id="PTHR11630:SF75">
    <property type="entry name" value="MINICHROMOSOME MAINTENANCE DOMAIN-CONTAINING PROTEIN 2"/>
    <property type="match status" value="1"/>
</dbReference>
<keyword evidence="1" id="KW-0597">Phosphoprotein</keyword>
<dbReference type="EMBL" id="AFYH01175682">
    <property type="status" value="NOT_ANNOTATED_CDS"/>
    <property type="molecule type" value="Genomic_DNA"/>
</dbReference>
<keyword evidence="10" id="KW-1185">Reference proteome</keyword>
<comment type="function">
    <text evidence="5">Plays an important role in meiotic recombination and associated DNA double-strand break repair.</text>
</comment>
<dbReference type="EMBL" id="AFYH01175681">
    <property type="status" value="NOT_ANNOTATED_CDS"/>
    <property type="molecule type" value="Genomic_DNA"/>
</dbReference>
<dbReference type="Gene3D" id="3.40.50.300">
    <property type="entry name" value="P-loop containing nucleotide triphosphate hydrolases"/>
    <property type="match status" value="1"/>
</dbReference>
<evidence type="ECO:0000256" key="2">
    <source>
        <dbReference type="ARBA" id="ARBA00022763"/>
    </source>
</evidence>
<feature type="domain" description="MCMDC2 N-terminal" evidence="8">
    <location>
        <begin position="6"/>
        <end position="86"/>
    </location>
</feature>